<dbReference type="Proteomes" id="UP000663856">
    <property type="component" value="Unassembled WGS sequence"/>
</dbReference>
<evidence type="ECO:0000313" key="11">
    <source>
        <dbReference type="EMBL" id="CAF1604689.1"/>
    </source>
</evidence>
<dbReference type="Pfam" id="PF01485">
    <property type="entry name" value="IBR"/>
    <property type="match status" value="1"/>
</dbReference>
<evidence type="ECO:0000256" key="2">
    <source>
        <dbReference type="ARBA" id="ARBA00012251"/>
    </source>
</evidence>
<proteinExistence type="predicted"/>
<dbReference type="Proteomes" id="UP000663824">
    <property type="component" value="Unassembled WGS sequence"/>
</dbReference>
<dbReference type="EMBL" id="CAJNRE010002471">
    <property type="protein sequence ID" value="CAF1979387.1"/>
    <property type="molecule type" value="Genomic_DNA"/>
</dbReference>
<evidence type="ECO:0000313" key="16">
    <source>
        <dbReference type="EMBL" id="CAF3825980.1"/>
    </source>
</evidence>
<evidence type="ECO:0000259" key="10">
    <source>
        <dbReference type="PROSITE" id="PS51873"/>
    </source>
</evidence>
<dbReference type="Proteomes" id="UP000663866">
    <property type="component" value="Unassembled WGS sequence"/>
</dbReference>
<evidence type="ECO:0000256" key="6">
    <source>
        <dbReference type="ARBA" id="ARBA00022771"/>
    </source>
</evidence>
<keyword evidence="9" id="KW-0175">Coiled coil</keyword>
<evidence type="ECO:0000313" key="18">
    <source>
        <dbReference type="EMBL" id="CAF3860809.1"/>
    </source>
</evidence>
<dbReference type="EMBL" id="CAJOBI010001076">
    <property type="protein sequence ID" value="CAF3861866.1"/>
    <property type="molecule type" value="Genomic_DNA"/>
</dbReference>
<dbReference type="EMBL" id="CAJNRF010011040">
    <property type="protein sequence ID" value="CAF2127747.1"/>
    <property type="molecule type" value="Genomic_DNA"/>
</dbReference>
<evidence type="ECO:0000313" key="13">
    <source>
        <dbReference type="EMBL" id="CAF1978737.1"/>
    </source>
</evidence>
<dbReference type="EMBL" id="CAJOBJ010000620">
    <property type="protein sequence ID" value="CAF3834100.1"/>
    <property type="molecule type" value="Genomic_DNA"/>
</dbReference>
<dbReference type="EC" id="2.3.2.31" evidence="2"/>
<dbReference type="GO" id="GO:0061630">
    <property type="term" value="F:ubiquitin protein ligase activity"/>
    <property type="evidence" value="ECO:0007669"/>
    <property type="project" value="UniProtKB-EC"/>
</dbReference>
<dbReference type="Proteomes" id="UP000681720">
    <property type="component" value="Unassembled WGS sequence"/>
</dbReference>
<dbReference type="OrthoDB" id="9986548at2759"/>
<dbReference type="GO" id="GO:0016567">
    <property type="term" value="P:protein ubiquitination"/>
    <property type="evidence" value="ECO:0007669"/>
    <property type="project" value="InterPro"/>
</dbReference>
<keyword evidence="8" id="KW-0862">Zinc</keyword>
<gene>
    <name evidence="16" type="ORF">BYL167_LOCUS4407</name>
    <name evidence="11" type="ORF">CJN711_LOCUS35743</name>
    <name evidence="17" type="ORF">GIL414_LOCUS2982</name>
    <name evidence="12" type="ORF">KQP761_LOCUS26000</name>
    <name evidence="14" type="ORF">MBJ925_LOCUS7204</name>
    <name evidence="18" type="ORF">OVN521_LOCUS7371</name>
    <name evidence="19" type="ORF">SMN809_LOCUS4587</name>
    <name evidence="20" type="ORF">UXM345_LOCUS11563</name>
    <name evidence="15" type="ORF">WKI299_LOCUS25709</name>
    <name evidence="13" type="ORF">XDN619_LOCUS2259</name>
</gene>
<sequence>MTLRPARSKTLPLTDWQLFTNNGNFNNPLPPDRRLNRRYPYFIGEIDTKSIRTRCRTARSRNQSAITASTTRILSARSIYYRRQPRIKPINLDVDEEGDEIQVLRSPKLPTGRASTTCSQRSHIWEPQAWSFSYLHRAIIAIDEQAKKDYLAGRTMNALAAWQNALTFCDQLSQRTQLWPENKVQLDEEIAALKRTYKKHMEEIMRKNMNIHPNPFLVPTRKCTMCRTEQLLDQFHECFSNACQHVQRTVCDNCIYKNAKSLLQNSPNIQTTCPEPNCTAAFDIKKICHMIQAVNKVESVESSNRHTKSHNQERKTEFIWCAHEECGSGQFHILSQTASPIVTCVLCKRQTCSIHHIKWHKGVTCEEYDRQQEELKKIAKQCPKCQFINEKNPDTDRTICSKCKYEYCSECKIDYKQIQKIGANHHKTTCSHYNSVPKKQTSKSSTCTIL</sequence>
<dbReference type="Proteomes" id="UP000663855">
    <property type="component" value="Unassembled WGS sequence"/>
</dbReference>
<organism evidence="20 21">
    <name type="scientific">Rotaria magnacalcarata</name>
    <dbReference type="NCBI Taxonomy" id="392030"/>
    <lineage>
        <taxon>Eukaryota</taxon>
        <taxon>Metazoa</taxon>
        <taxon>Spiralia</taxon>
        <taxon>Gnathifera</taxon>
        <taxon>Rotifera</taxon>
        <taxon>Eurotatoria</taxon>
        <taxon>Bdelloidea</taxon>
        <taxon>Philodinida</taxon>
        <taxon>Philodinidae</taxon>
        <taxon>Rotaria</taxon>
    </lineage>
</organism>
<dbReference type="EMBL" id="CAJNOW010014170">
    <property type="protein sequence ID" value="CAF1630008.1"/>
    <property type="molecule type" value="Genomic_DNA"/>
</dbReference>
<dbReference type="InterPro" id="IPR002867">
    <property type="entry name" value="IBR_dom"/>
</dbReference>
<keyword evidence="6" id="KW-0863">Zinc-finger</keyword>
<evidence type="ECO:0000313" key="15">
    <source>
        <dbReference type="EMBL" id="CAF2127747.1"/>
    </source>
</evidence>
<dbReference type="PROSITE" id="PS51873">
    <property type="entry name" value="TRIAD"/>
    <property type="match status" value="1"/>
</dbReference>
<dbReference type="EMBL" id="CAJOBG010000810">
    <property type="protein sequence ID" value="CAF3860809.1"/>
    <property type="molecule type" value="Genomic_DNA"/>
</dbReference>
<dbReference type="InterPro" id="IPR031127">
    <property type="entry name" value="E3_UB_ligase_RBR"/>
</dbReference>
<dbReference type="GO" id="GO:0008270">
    <property type="term" value="F:zinc ion binding"/>
    <property type="evidence" value="ECO:0007669"/>
    <property type="project" value="UniProtKB-KW"/>
</dbReference>
<feature type="domain" description="RING-type" evidence="10">
    <location>
        <begin position="219"/>
        <end position="434"/>
    </location>
</feature>
<comment type="caution">
    <text evidence="20">The sequence shown here is derived from an EMBL/GenBank/DDBJ whole genome shotgun (WGS) entry which is preliminary data.</text>
</comment>
<dbReference type="Pfam" id="PF22191">
    <property type="entry name" value="IBR_1"/>
    <property type="match status" value="1"/>
</dbReference>
<name>A0A819J057_9BILA</name>
<dbReference type="Proteomes" id="UP000676336">
    <property type="component" value="Unassembled WGS sequence"/>
</dbReference>
<evidence type="ECO:0000313" key="22">
    <source>
        <dbReference type="Proteomes" id="UP000663866"/>
    </source>
</evidence>
<evidence type="ECO:0000256" key="5">
    <source>
        <dbReference type="ARBA" id="ARBA00022737"/>
    </source>
</evidence>
<dbReference type="PANTHER" id="PTHR11685">
    <property type="entry name" value="RBR FAMILY RING FINGER AND IBR DOMAIN-CONTAINING"/>
    <property type="match status" value="1"/>
</dbReference>
<evidence type="ECO:0000256" key="3">
    <source>
        <dbReference type="ARBA" id="ARBA00022679"/>
    </source>
</evidence>
<keyword evidence="4" id="KW-0479">Metal-binding</keyword>
<dbReference type="EMBL" id="CAJOBF010001160">
    <property type="protein sequence ID" value="CAF3919868.1"/>
    <property type="molecule type" value="Genomic_DNA"/>
</dbReference>
<accession>A0A819J057</accession>
<evidence type="ECO:0000313" key="20">
    <source>
        <dbReference type="EMBL" id="CAF3919868.1"/>
    </source>
</evidence>
<comment type="catalytic activity">
    <reaction evidence="1">
        <text>[E2 ubiquitin-conjugating enzyme]-S-ubiquitinyl-L-cysteine + [acceptor protein]-L-lysine = [E2 ubiquitin-conjugating enzyme]-L-cysteine + [acceptor protein]-N(6)-ubiquitinyl-L-lysine.</text>
        <dbReference type="EC" id="2.3.2.31"/>
    </reaction>
</comment>
<dbReference type="Proteomes" id="UP000663834">
    <property type="component" value="Unassembled WGS sequence"/>
</dbReference>
<keyword evidence="22" id="KW-1185">Reference proteome</keyword>
<keyword evidence="7" id="KW-0833">Ubl conjugation pathway</keyword>
<dbReference type="InterPro" id="IPR044066">
    <property type="entry name" value="TRIAD_supradom"/>
</dbReference>
<dbReference type="Proteomes" id="UP000663842">
    <property type="component" value="Unassembled WGS sequence"/>
</dbReference>
<dbReference type="Proteomes" id="UP000681967">
    <property type="component" value="Unassembled WGS sequence"/>
</dbReference>
<evidence type="ECO:0000256" key="1">
    <source>
        <dbReference type="ARBA" id="ARBA00001798"/>
    </source>
</evidence>
<evidence type="ECO:0000313" key="14">
    <source>
        <dbReference type="EMBL" id="CAF1979387.1"/>
    </source>
</evidence>
<dbReference type="Proteomes" id="UP000663887">
    <property type="component" value="Unassembled WGS sequence"/>
</dbReference>
<evidence type="ECO:0000313" key="19">
    <source>
        <dbReference type="EMBL" id="CAF3861866.1"/>
    </source>
</evidence>
<keyword evidence="3" id="KW-0808">Transferase</keyword>
<dbReference type="EMBL" id="CAJNOV010017223">
    <property type="protein sequence ID" value="CAF1604689.1"/>
    <property type="molecule type" value="Genomic_DNA"/>
</dbReference>
<dbReference type="SUPFAM" id="SSF57850">
    <property type="entry name" value="RING/U-box"/>
    <property type="match status" value="2"/>
</dbReference>
<evidence type="ECO:0000256" key="7">
    <source>
        <dbReference type="ARBA" id="ARBA00022786"/>
    </source>
</evidence>
<protein>
    <recommendedName>
        <fullName evidence="2">RBR-type E3 ubiquitin transferase</fullName>
        <ecNumber evidence="2">2.3.2.31</ecNumber>
    </recommendedName>
</protein>
<reference evidence="20" key="1">
    <citation type="submission" date="2021-02" db="EMBL/GenBank/DDBJ databases">
        <authorList>
            <person name="Nowell W R."/>
        </authorList>
    </citation>
    <scope>NUCLEOTIDE SEQUENCE</scope>
</reference>
<evidence type="ECO:0000313" key="21">
    <source>
        <dbReference type="Proteomes" id="UP000663842"/>
    </source>
</evidence>
<dbReference type="CDD" id="cd20335">
    <property type="entry name" value="BRcat_RBR"/>
    <property type="match status" value="1"/>
</dbReference>
<evidence type="ECO:0000256" key="9">
    <source>
        <dbReference type="SAM" id="Coils"/>
    </source>
</evidence>
<keyword evidence="5" id="KW-0677">Repeat</keyword>
<evidence type="ECO:0000313" key="17">
    <source>
        <dbReference type="EMBL" id="CAF3834100.1"/>
    </source>
</evidence>
<evidence type="ECO:0000256" key="8">
    <source>
        <dbReference type="ARBA" id="ARBA00022833"/>
    </source>
</evidence>
<evidence type="ECO:0000256" key="4">
    <source>
        <dbReference type="ARBA" id="ARBA00022723"/>
    </source>
</evidence>
<feature type="coiled-coil region" evidence="9">
    <location>
        <begin position="183"/>
        <end position="210"/>
    </location>
</feature>
<dbReference type="AlphaFoldDB" id="A0A819J057"/>
<dbReference type="EMBL" id="CAJOBH010000931">
    <property type="protein sequence ID" value="CAF3825980.1"/>
    <property type="molecule type" value="Genomic_DNA"/>
</dbReference>
<dbReference type="EMBL" id="CAJNRG010000107">
    <property type="protein sequence ID" value="CAF1978737.1"/>
    <property type="molecule type" value="Genomic_DNA"/>
</dbReference>
<evidence type="ECO:0000313" key="12">
    <source>
        <dbReference type="EMBL" id="CAF1630008.1"/>
    </source>
</evidence>